<name>A0A7M1S3U7_9BACT</name>
<dbReference type="Proteomes" id="UP000595074">
    <property type="component" value="Chromosome"/>
</dbReference>
<dbReference type="AlphaFoldDB" id="A0A7M1S3U7"/>
<organism evidence="3 4">
    <name type="scientific">Sulfurovum indicum</name>
    <dbReference type="NCBI Taxonomy" id="2779528"/>
    <lineage>
        <taxon>Bacteria</taxon>
        <taxon>Pseudomonadati</taxon>
        <taxon>Campylobacterota</taxon>
        <taxon>Epsilonproteobacteria</taxon>
        <taxon>Campylobacterales</taxon>
        <taxon>Sulfurovaceae</taxon>
        <taxon>Sulfurovum</taxon>
    </lineage>
</organism>
<dbReference type="RefSeq" id="WP_197548063.1">
    <property type="nucleotide sequence ID" value="NZ_CP063164.1"/>
</dbReference>
<dbReference type="EMBL" id="CP063164">
    <property type="protein sequence ID" value="QOR61389.1"/>
    <property type="molecule type" value="Genomic_DNA"/>
</dbReference>
<dbReference type="GO" id="GO:0006310">
    <property type="term" value="P:DNA recombination"/>
    <property type="evidence" value="ECO:0007669"/>
    <property type="project" value="UniProtKB-KW"/>
</dbReference>
<evidence type="ECO:0000256" key="1">
    <source>
        <dbReference type="ARBA" id="ARBA00023172"/>
    </source>
</evidence>
<gene>
    <name evidence="3" type="ORF">IMZ28_08025</name>
</gene>
<evidence type="ECO:0000259" key="2">
    <source>
        <dbReference type="Pfam" id="PF00589"/>
    </source>
</evidence>
<evidence type="ECO:0000313" key="4">
    <source>
        <dbReference type="Proteomes" id="UP000595074"/>
    </source>
</evidence>
<reference evidence="3 4" key="1">
    <citation type="submission" date="2020-10" db="EMBL/GenBank/DDBJ databases">
        <title>The genome of sulfurovum sp.</title>
        <authorList>
            <person name="Xie S."/>
            <person name="Shao Z."/>
            <person name="Jiang L."/>
        </authorList>
    </citation>
    <scope>NUCLEOTIDE SEQUENCE [LARGE SCALE GENOMIC DNA]</scope>
    <source>
        <strain evidence="3 4">ST-419</strain>
    </source>
</reference>
<dbReference type="InterPro" id="IPR011010">
    <property type="entry name" value="DNA_brk_join_enz"/>
</dbReference>
<sequence>MYNYASSLFQENHLLFDNIFKGTGSSGHVSSTGIDFQWRNIRSLTGVPKMRLHDIRHLIGFISINSGYSLEQTGSVLGHTSTATTKRYSNMKVESATEVLRNMFDRFTE</sequence>
<feature type="domain" description="Tyr recombinase" evidence="2">
    <location>
        <begin position="10"/>
        <end position="91"/>
    </location>
</feature>
<dbReference type="InterPro" id="IPR002104">
    <property type="entry name" value="Integrase_catalytic"/>
</dbReference>
<keyword evidence="4" id="KW-1185">Reference proteome</keyword>
<dbReference type="InterPro" id="IPR013762">
    <property type="entry name" value="Integrase-like_cat_sf"/>
</dbReference>
<evidence type="ECO:0000313" key="3">
    <source>
        <dbReference type="EMBL" id="QOR61389.1"/>
    </source>
</evidence>
<proteinExistence type="predicted"/>
<dbReference type="KEGG" id="sinu:IMZ28_08025"/>
<dbReference type="Pfam" id="PF00589">
    <property type="entry name" value="Phage_integrase"/>
    <property type="match status" value="1"/>
</dbReference>
<accession>A0A7M1S3U7</accession>
<dbReference type="SUPFAM" id="SSF56349">
    <property type="entry name" value="DNA breaking-rejoining enzymes"/>
    <property type="match status" value="1"/>
</dbReference>
<protein>
    <submittedName>
        <fullName evidence="3">Tyrosine-type recombinase/integrase</fullName>
    </submittedName>
</protein>
<dbReference type="GO" id="GO:0003677">
    <property type="term" value="F:DNA binding"/>
    <property type="evidence" value="ECO:0007669"/>
    <property type="project" value="InterPro"/>
</dbReference>
<dbReference type="GO" id="GO:0015074">
    <property type="term" value="P:DNA integration"/>
    <property type="evidence" value="ECO:0007669"/>
    <property type="project" value="InterPro"/>
</dbReference>
<dbReference type="Gene3D" id="1.10.443.10">
    <property type="entry name" value="Intergrase catalytic core"/>
    <property type="match status" value="1"/>
</dbReference>
<keyword evidence="1" id="KW-0233">DNA recombination</keyword>